<gene>
    <name evidence="9" type="ORF">Dbus_chr3Rg680</name>
</gene>
<feature type="domain" description="Major facilitator superfamily (MFS) profile" evidence="8">
    <location>
        <begin position="74"/>
        <end position="493"/>
    </location>
</feature>
<keyword evidence="6 7" id="KW-0472">Membrane</keyword>
<dbReference type="FunFam" id="1.20.1250.20:FF:000003">
    <property type="entry name" value="Solute carrier family 17 member 3"/>
    <property type="match status" value="1"/>
</dbReference>
<evidence type="ECO:0000313" key="10">
    <source>
        <dbReference type="Proteomes" id="UP000494163"/>
    </source>
</evidence>
<dbReference type="OrthoDB" id="2985014at2759"/>
<evidence type="ECO:0000313" key="9">
    <source>
        <dbReference type="EMBL" id="ALC45930.1"/>
    </source>
</evidence>
<dbReference type="GO" id="GO:0015293">
    <property type="term" value="F:symporter activity"/>
    <property type="evidence" value="ECO:0007669"/>
    <property type="project" value="UniProtKB-KW"/>
</dbReference>
<evidence type="ECO:0000259" key="8">
    <source>
        <dbReference type="PROSITE" id="PS50850"/>
    </source>
</evidence>
<feature type="transmembrane region" description="Helical" evidence="7">
    <location>
        <begin position="125"/>
        <end position="143"/>
    </location>
</feature>
<accession>A0A0M4ET33</accession>
<dbReference type="PROSITE" id="PS50850">
    <property type="entry name" value="MFS"/>
    <property type="match status" value="1"/>
</dbReference>
<dbReference type="Gene3D" id="1.20.1250.20">
    <property type="entry name" value="MFS general substrate transporter like domains"/>
    <property type="match status" value="2"/>
</dbReference>
<dbReference type="Proteomes" id="UP000494163">
    <property type="component" value="Chromosome 3R"/>
</dbReference>
<keyword evidence="2" id="KW-0813">Transport</keyword>
<feature type="transmembrane region" description="Helical" evidence="7">
    <location>
        <begin position="336"/>
        <end position="362"/>
    </location>
</feature>
<feature type="transmembrane region" description="Helical" evidence="7">
    <location>
        <begin position="208"/>
        <end position="227"/>
    </location>
</feature>
<dbReference type="STRING" id="30019.A0A0M4ET33"/>
<evidence type="ECO:0000256" key="5">
    <source>
        <dbReference type="ARBA" id="ARBA00022989"/>
    </source>
</evidence>
<feature type="transmembrane region" description="Helical" evidence="7">
    <location>
        <begin position="239"/>
        <end position="258"/>
    </location>
</feature>
<dbReference type="InterPro" id="IPR020846">
    <property type="entry name" value="MFS_dom"/>
</dbReference>
<feature type="transmembrane region" description="Helical" evidence="7">
    <location>
        <begin position="401"/>
        <end position="422"/>
    </location>
</feature>
<feature type="transmembrane region" description="Helical" evidence="7">
    <location>
        <begin position="173"/>
        <end position="196"/>
    </location>
</feature>
<dbReference type="SUPFAM" id="SSF103473">
    <property type="entry name" value="MFS general substrate transporter"/>
    <property type="match status" value="1"/>
</dbReference>
<evidence type="ECO:0000256" key="6">
    <source>
        <dbReference type="ARBA" id="ARBA00023136"/>
    </source>
</evidence>
<keyword evidence="5 7" id="KW-1133">Transmembrane helix</keyword>
<dbReference type="InterPro" id="IPR011701">
    <property type="entry name" value="MFS"/>
</dbReference>
<dbReference type="PANTHER" id="PTHR11662:SF399">
    <property type="entry name" value="FI19708P1-RELATED"/>
    <property type="match status" value="1"/>
</dbReference>
<comment type="subcellular location">
    <subcellularLocation>
        <location evidence="1">Membrane</location>
        <topology evidence="1">Multi-pass membrane protein</topology>
    </subcellularLocation>
</comment>
<dbReference type="Pfam" id="PF07690">
    <property type="entry name" value="MFS_1"/>
    <property type="match status" value="1"/>
</dbReference>
<name>A0A0M4ET33_DROBS</name>
<dbReference type="InterPro" id="IPR036259">
    <property type="entry name" value="MFS_trans_sf"/>
</dbReference>
<evidence type="ECO:0000256" key="2">
    <source>
        <dbReference type="ARBA" id="ARBA00022448"/>
    </source>
</evidence>
<dbReference type="InterPro" id="IPR050382">
    <property type="entry name" value="MFS_Na/Anion_cotransporter"/>
</dbReference>
<feature type="transmembrane region" description="Helical" evidence="7">
    <location>
        <begin position="300"/>
        <end position="324"/>
    </location>
</feature>
<dbReference type="GO" id="GO:0006820">
    <property type="term" value="P:monoatomic anion transport"/>
    <property type="evidence" value="ECO:0007669"/>
    <property type="project" value="TreeGrafter"/>
</dbReference>
<sequence>MVHKSWSLPRQLTTLEVGATAETVESSTTNCRLFGSARLTYTLCAFFYNALQMGMRNMLGLIILRMVMPRQGESLVVTLEQKLFNLTDITPSCKNTVLPVDSLDVAQSGDLPWTRSQELTFPGTFYYGFVVALPLAGLLADRFGGKKLFINSMALNGLTYIALPLLAHHSYAVAVSILVISGLCTGCGNPPLYQLFVVWAHPEERTTLLSFAYSGNIIGTMCIYPLANYLSDYGWRVPFYVLGATTLLFAVLCNWLVYNSLDEHPRLSAAEKAYLLSTQQLDATQNFSIPWTALLTSMPVYAFVLTHIFHSYGFLLVALVLPRFMREAMQYNMKEIGLLASAPFLGSLLSKFICVLSCAFIERSFADYLNGLRRLLYVICNIVAIICIGAIIYASCEQKTLVLMMFVVLGAFADLAFSAGYWPSLLYIAPSFSGLLSGLANCLAHLSGFLAPILISSLVHIGLKAEWDFVLLSLIVFNVLGILVFGFFGSSSLQSWDPRSQSLATSSSPTTYNRKTQN</sequence>
<dbReference type="PANTHER" id="PTHR11662">
    <property type="entry name" value="SOLUTE CARRIER FAMILY 17"/>
    <property type="match status" value="1"/>
</dbReference>
<dbReference type="EMBL" id="CP012526">
    <property type="protein sequence ID" value="ALC45930.1"/>
    <property type="molecule type" value="Genomic_DNA"/>
</dbReference>
<evidence type="ECO:0000256" key="3">
    <source>
        <dbReference type="ARBA" id="ARBA00022692"/>
    </source>
</evidence>
<evidence type="ECO:0000256" key="4">
    <source>
        <dbReference type="ARBA" id="ARBA00022847"/>
    </source>
</evidence>
<keyword evidence="10" id="KW-1185">Reference proteome</keyword>
<dbReference type="GO" id="GO:0016020">
    <property type="term" value="C:membrane"/>
    <property type="evidence" value="ECO:0007669"/>
    <property type="project" value="UniProtKB-SubCell"/>
</dbReference>
<evidence type="ECO:0000256" key="7">
    <source>
        <dbReference type="SAM" id="Phobius"/>
    </source>
</evidence>
<proteinExistence type="predicted"/>
<organism evidence="9 10">
    <name type="scientific">Drosophila busckii</name>
    <name type="common">Fruit fly</name>
    <dbReference type="NCBI Taxonomy" id="30019"/>
    <lineage>
        <taxon>Eukaryota</taxon>
        <taxon>Metazoa</taxon>
        <taxon>Ecdysozoa</taxon>
        <taxon>Arthropoda</taxon>
        <taxon>Hexapoda</taxon>
        <taxon>Insecta</taxon>
        <taxon>Pterygota</taxon>
        <taxon>Neoptera</taxon>
        <taxon>Endopterygota</taxon>
        <taxon>Diptera</taxon>
        <taxon>Brachycera</taxon>
        <taxon>Muscomorpha</taxon>
        <taxon>Ephydroidea</taxon>
        <taxon>Drosophilidae</taxon>
        <taxon>Drosophila</taxon>
    </lineage>
</organism>
<feature type="transmembrane region" description="Helical" evidence="7">
    <location>
        <begin position="374"/>
        <end position="394"/>
    </location>
</feature>
<feature type="transmembrane region" description="Helical" evidence="7">
    <location>
        <begin position="149"/>
        <end position="166"/>
    </location>
</feature>
<dbReference type="OMA" id="PYLGGIC"/>
<feature type="transmembrane region" description="Helical" evidence="7">
    <location>
        <begin position="467"/>
        <end position="488"/>
    </location>
</feature>
<feature type="transmembrane region" description="Helical" evidence="7">
    <location>
        <begin position="434"/>
        <end position="455"/>
    </location>
</feature>
<reference evidence="9 10" key="1">
    <citation type="submission" date="2015-08" db="EMBL/GenBank/DDBJ databases">
        <title>Ancestral chromatin configuration constrains chromatin evolution on differentiating sex chromosomes in Drosophila.</title>
        <authorList>
            <person name="Zhou Q."/>
            <person name="Bachtrog D."/>
        </authorList>
    </citation>
    <scope>NUCLEOTIDE SEQUENCE [LARGE SCALE GENOMIC DNA]</scope>
    <source>
        <tissue evidence="9">Whole larvae</tissue>
    </source>
</reference>
<dbReference type="AlphaFoldDB" id="A0A0M4ET33"/>
<protein>
    <submittedName>
        <fullName evidence="9">CG7091</fullName>
    </submittedName>
</protein>
<evidence type="ECO:0000256" key="1">
    <source>
        <dbReference type="ARBA" id="ARBA00004141"/>
    </source>
</evidence>
<keyword evidence="4" id="KW-0769">Symport</keyword>
<keyword evidence="3 7" id="KW-0812">Transmembrane</keyword>